<accession>A0ABD1I4R6</accession>
<evidence type="ECO:0000313" key="3">
    <source>
        <dbReference type="Proteomes" id="UP001567538"/>
    </source>
</evidence>
<proteinExistence type="predicted"/>
<evidence type="ECO:0008006" key="4">
    <source>
        <dbReference type="Google" id="ProtNLM"/>
    </source>
</evidence>
<feature type="region of interest" description="Disordered" evidence="1">
    <location>
        <begin position="1"/>
        <end position="21"/>
    </location>
</feature>
<protein>
    <recommendedName>
        <fullName evidence="4">Retrotransposon gag domain-containing protein</fullName>
    </recommendedName>
</protein>
<comment type="caution">
    <text evidence="2">The sequence shown here is derived from an EMBL/GenBank/DDBJ whole genome shotgun (WGS) entry which is preliminary data.</text>
</comment>
<dbReference type="EMBL" id="JBEAFC010000003">
    <property type="protein sequence ID" value="KAL1563387.1"/>
    <property type="molecule type" value="Genomic_DNA"/>
</dbReference>
<reference evidence="2 3" key="1">
    <citation type="submission" date="2024-06" db="EMBL/GenBank/DDBJ databases">
        <title>A chromosome level genome sequence of Diviner's sage (Salvia divinorum).</title>
        <authorList>
            <person name="Ford S.A."/>
            <person name="Ro D.-K."/>
            <person name="Ness R.W."/>
            <person name="Phillips M.A."/>
        </authorList>
    </citation>
    <scope>NUCLEOTIDE SEQUENCE [LARGE SCALE GENOMIC DNA]</scope>
    <source>
        <strain evidence="2">SAF-2024a</strain>
        <tissue evidence="2">Leaf</tissue>
    </source>
</reference>
<evidence type="ECO:0000313" key="2">
    <source>
        <dbReference type="EMBL" id="KAL1563387.1"/>
    </source>
</evidence>
<dbReference type="AlphaFoldDB" id="A0ABD1I4R6"/>
<sequence>MTKLQGETSGSHGSHPRPQYFATRQSKGEFPVFSGNNLNEWIFRCQHYFTVDQMPEDARVQLVLNHLEGRALQWH</sequence>
<evidence type="ECO:0000256" key="1">
    <source>
        <dbReference type="SAM" id="MobiDB-lite"/>
    </source>
</evidence>
<feature type="compositionally biased region" description="Polar residues" evidence="1">
    <location>
        <begin position="1"/>
        <end position="12"/>
    </location>
</feature>
<organism evidence="2 3">
    <name type="scientific">Salvia divinorum</name>
    <name type="common">Maria pastora</name>
    <name type="synonym">Diviner's sage</name>
    <dbReference type="NCBI Taxonomy" id="28513"/>
    <lineage>
        <taxon>Eukaryota</taxon>
        <taxon>Viridiplantae</taxon>
        <taxon>Streptophyta</taxon>
        <taxon>Embryophyta</taxon>
        <taxon>Tracheophyta</taxon>
        <taxon>Spermatophyta</taxon>
        <taxon>Magnoliopsida</taxon>
        <taxon>eudicotyledons</taxon>
        <taxon>Gunneridae</taxon>
        <taxon>Pentapetalae</taxon>
        <taxon>asterids</taxon>
        <taxon>lamiids</taxon>
        <taxon>Lamiales</taxon>
        <taxon>Lamiaceae</taxon>
        <taxon>Nepetoideae</taxon>
        <taxon>Mentheae</taxon>
        <taxon>Salviinae</taxon>
        <taxon>Salvia</taxon>
        <taxon>Salvia subgen. Calosphace</taxon>
    </lineage>
</organism>
<dbReference type="Proteomes" id="UP001567538">
    <property type="component" value="Unassembled WGS sequence"/>
</dbReference>
<keyword evidence="3" id="KW-1185">Reference proteome</keyword>
<gene>
    <name evidence="2" type="ORF">AAHA92_05859</name>
</gene>
<name>A0ABD1I4R6_SALDI</name>